<feature type="disulfide bond" evidence="9">
    <location>
        <begin position="250"/>
        <end position="277"/>
    </location>
</feature>
<evidence type="ECO:0000259" key="11">
    <source>
        <dbReference type="Pfam" id="PF00089"/>
    </source>
</evidence>
<dbReference type="PROSITE" id="PS00135">
    <property type="entry name" value="TRYPSIN_SER"/>
    <property type="match status" value="1"/>
</dbReference>
<evidence type="ECO:0000256" key="6">
    <source>
        <dbReference type="ARBA" id="ARBA00023145"/>
    </source>
</evidence>
<dbReference type="InterPro" id="IPR043504">
    <property type="entry name" value="Peptidase_S1_PA_chymotrypsin"/>
</dbReference>
<dbReference type="InterPro" id="IPR033116">
    <property type="entry name" value="TRYPSIN_SER"/>
</dbReference>
<evidence type="ECO:0000256" key="5">
    <source>
        <dbReference type="ARBA" id="ARBA00022825"/>
    </source>
</evidence>
<dbReference type="Proteomes" id="UP000192840">
    <property type="component" value="Unassembled WGS sequence"/>
</dbReference>
<feature type="active site" description="Charge relay system" evidence="8">
    <location>
        <position position="174"/>
    </location>
</feature>
<dbReference type="InterPro" id="IPR004236">
    <property type="entry name" value="Pept_S1_alpha_lytic"/>
</dbReference>
<dbReference type="SUPFAM" id="SSF50494">
    <property type="entry name" value="Trypsin-like serine proteases"/>
    <property type="match status" value="1"/>
</dbReference>
<feature type="chain" id="PRO_5010745441" evidence="10">
    <location>
        <begin position="28"/>
        <end position="300"/>
    </location>
</feature>
<evidence type="ECO:0000313" key="13">
    <source>
        <dbReference type="EMBL" id="SMC48965.1"/>
    </source>
</evidence>
<feature type="active site" description="Charge relay system" evidence="8">
    <location>
        <position position="146"/>
    </location>
</feature>
<dbReference type="GO" id="GO:0005576">
    <property type="term" value="C:extracellular region"/>
    <property type="evidence" value="ECO:0007669"/>
    <property type="project" value="InterPro"/>
</dbReference>
<evidence type="ECO:0000256" key="1">
    <source>
        <dbReference type="ARBA" id="ARBA00007664"/>
    </source>
</evidence>
<dbReference type="Gene3D" id="2.40.10.10">
    <property type="entry name" value="Trypsin-like serine proteases"/>
    <property type="match status" value="2"/>
</dbReference>
<evidence type="ECO:0000256" key="4">
    <source>
        <dbReference type="ARBA" id="ARBA00022801"/>
    </source>
</evidence>
<reference evidence="14" key="1">
    <citation type="submission" date="2017-04" db="EMBL/GenBank/DDBJ databases">
        <authorList>
            <person name="Varghese N."/>
            <person name="Submissions S."/>
        </authorList>
    </citation>
    <scope>NUCLEOTIDE SEQUENCE [LARGE SCALE GENOMIC DNA]</scope>
    <source>
        <strain evidence="14">DSM 44073</strain>
    </source>
</reference>
<keyword evidence="3 10" id="KW-0732">Signal</keyword>
<dbReference type="AlphaFoldDB" id="A0A1W1ZKA1"/>
<dbReference type="PIRSF" id="PIRSF001134">
    <property type="entry name" value="Streptogrisin"/>
    <property type="match status" value="1"/>
</dbReference>
<keyword evidence="4" id="KW-0378">Hydrolase</keyword>
<dbReference type="InterPro" id="IPR001254">
    <property type="entry name" value="Trypsin_dom"/>
</dbReference>
<dbReference type="InterPro" id="IPR001316">
    <property type="entry name" value="Pept_S1A_streptogrisin"/>
</dbReference>
<evidence type="ECO:0000259" key="12">
    <source>
        <dbReference type="Pfam" id="PF02983"/>
    </source>
</evidence>
<keyword evidence="6" id="KW-0865">Zymogen</keyword>
<dbReference type="Pfam" id="PF00089">
    <property type="entry name" value="Trypsin"/>
    <property type="match status" value="1"/>
</dbReference>
<comment type="similarity">
    <text evidence="1">Belongs to the peptidase S1 family.</text>
</comment>
<dbReference type="InterPro" id="IPR009003">
    <property type="entry name" value="Peptidase_S1_PA"/>
</dbReference>
<evidence type="ECO:0000256" key="7">
    <source>
        <dbReference type="ARBA" id="ARBA00023157"/>
    </source>
</evidence>
<dbReference type="GO" id="GO:0004252">
    <property type="term" value="F:serine-type endopeptidase activity"/>
    <property type="evidence" value="ECO:0007669"/>
    <property type="project" value="InterPro"/>
</dbReference>
<dbReference type="OrthoDB" id="8781117at2"/>
<gene>
    <name evidence="13" type="ORF">SAMN05660733_00069</name>
</gene>
<feature type="domain" description="Peptidase S1" evidence="11">
    <location>
        <begin position="113"/>
        <end position="289"/>
    </location>
</feature>
<feature type="disulfide bond" evidence="9">
    <location>
        <begin position="125"/>
        <end position="147"/>
    </location>
</feature>
<proteinExistence type="inferred from homology"/>
<dbReference type="InterPro" id="IPR018114">
    <property type="entry name" value="TRYPSIN_HIS"/>
</dbReference>
<evidence type="ECO:0000256" key="9">
    <source>
        <dbReference type="PIRSR" id="PIRSR001134-2"/>
    </source>
</evidence>
<accession>A0A1W1ZKA1</accession>
<dbReference type="PROSITE" id="PS00134">
    <property type="entry name" value="TRYPSIN_HIS"/>
    <property type="match status" value="1"/>
</dbReference>
<dbReference type="Pfam" id="PF02983">
    <property type="entry name" value="Pro_Al_protease"/>
    <property type="match status" value="1"/>
</dbReference>
<keyword evidence="14" id="KW-1185">Reference proteome</keyword>
<name>A0A1W1ZKA1_9PSEU</name>
<evidence type="ECO:0000313" key="14">
    <source>
        <dbReference type="Proteomes" id="UP000192840"/>
    </source>
</evidence>
<protein>
    <submittedName>
        <fullName evidence="13">Streptogrisin D</fullName>
    </submittedName>
</protein>
<feature type="signal peptide" evidence="10">
    <location>
        <begin position="1"/>
        <end position="27"/>
    </location>
</feature>
<dbReference type="CDD" id="cd21112">
    <property type="entry name" value="alphaLP-like"/>
    <property type="match status" value="1"/>
</dbReference>
<dbReference type="GO" id="GO:0006508">
    <property type="term" value="P:proteolysis"/>
    <property type="evidence" value="ECO:0007669"/>
    <property type="project" value="UniProtKB-KW"/>
</dbReference>
<keyword evidence="7 9" id="KW-1015">Disulfide bond</keyword>
<dbReference type="RefSeq" id="WP_030474858.1">
    <property type="nucleotide sequence ID" value="NZ_FWYC01000003.1"/>
</dbReference>
<feature type="active site" description="Charge relay system" evidence="8">
    <location>
        <position position="256"/>
    </location>
</feature>
<dbReference type="EMBL" id="FWYC01000003">
    <property type="protein sequence ID" value="SMC48965.1"/>
    <property type="molecule type" value="Genomic_DNA"/>
</dbReference>
<dbReference type="eggNOG" id="COG0265">
    <property type="taxonomic scope" value="Bacteria"/>
</dbReference>
<evidence type="ECO:0000256" key="10">
    <source>
        <dbReference type="SAM" id="SignalP"/>
    </source>
</evidence>
<organism evidence="13 14">
    <name type="scientific">Lentzea albidocapillata</name>
    <dbReference type="NCBI Taxonomy" id="40571"/>
    <lineage>
        <taxon>Bacteria</taxon>
        <taxon>Bacillati</taxon>
        <taxon>Actinomycetota</taxon>
        <taxon>Actinomycetes</taxon>
        <taxon>Pseudonocardiales</taxon>
        <taxon>Pseudonocardiaceae</taxon>
        <taxon>Lentzea</taxon>
    </lineage>
</organism>
<evidence type="ECO:0000256" key="8">
    <source>
        <dbReference type="PIRSR" id="PIRSR001134-1"/>
    </source>
</evidence>
<keyword evidence="2" id="KW-0645">Protease</keyword>
<feature type="domain" description="Peptidase S1A alpha-lytic prodomain" evidence="12">
    <location>
        <begin position="40"/>
        <end position="91"/>
    </location>
</feature>
<dbReference type="STRING" id="40571.SAMN05660733_00069"/>
<evidence type="ECO:0000256" key="3">
    <source>
        <dbReference type="ARBA" id="ARBA00022729"/>
    </source>
</evidence>
<sequence length="300" mass="30533">MTSTLRILLAAVALLLGAVITPTTALASDAAHATPRFVTRSAAVLQAATDMLRREATIPGTSWSTDPVTNRVRVSADSTVTGTKLAQLQAVLAKLGDTARLERLPGTLRTTITGGDAIYGGPYRCSLGFNVNRPGTSEAYFLTAGHCANAAVTWSAAGGQVIGTRAGSSFPGNDYALIRYTSSIARPGAVNLYNGTQRDISGAGNAYVGQTVGRSGSTTGFRTGKVTALNVTVNYSDGTTVTGMIATTVCAEGGDSGGALFAGNTALGLTSGGSGNCTSGGQTFFQPIVEALNAYGVRIY</sequence>
<dbReference type="PRINTS" id="PR00861">
    <property type="entry name" value="ALYTICPTASE"/>
</dbReference>
<evidence type="ECO:0000256" key="2">
    <source>
        <dbReference type="ARBA" id="ARBA00022670"/>
    </source>
</evidence>
<keyword evidence="5" id="KW-0720">Serine protease</keyword>